<evidence type="ECO:0000256" key="1">
    <source>
        <dbReference type="SAM" id="MobiDB-lite"/>
    </source>
</evidence>
<keyword evidence="2" id="KW-0812">Transmembrane</keyword>
<dbReference type="Proteomes" id="UP001049518">
    <property type="component" value="Chromosome"/>
</dbReference>
<evidence type="ECO:0000256" key="2">
    <source>
        <dbReference type="SAM" id="Phobius"/>
    </source>
</evidence>
<keyword evidence="2" id="KW-0472">Membrane</keyword>
<proteinExistence type="predicted"/>
<dbReference type="RefSeq" id="WP_231329695.1">
    <property type="nucleotide sequence ID" value="NZ_CP059572.1"/>
</dbReference>
<sequence>MLATVLAGSQDLANTAPRGALIWAWLIPVLATVALLSWLALTVEASSRKVNPDRRNDQDNHRGGEQGGYYVYTPGIYSHSYAPGETKYNDNAQ</sequence>
<dbReference type="EMBL" id="CP059572">
    <property type="protein sequence ID" value="QXJ24000.1"/>
    <property type="molecule type" value="Genomic_DNA"/>
</dbReference>
<name>A0ABX8QYX3_9ACTN</name>
<reference evidence="3" key="1">
    <citation type="submission" date="2020-07" db="EMBL/GenBank/DDBJ databases">
        <authorList>
            <person name="Tarantini F.S."/>
            <person name="Hong K.W."/>
            <person name="Chan K.G."/>
        </authorList>
    </citation>
    <scope>NUCLEOTIDE SEQUENCE</scope>
    <source>
        <strain evidence="3">32-07</strain>
    </source>
</reference>
<protein>
    <submittedName>
        <fullName evidence="3">Uncharacterized protein</fullName>
    </submittedName>
</protein>
<feature type="region of interest" description="Disordered" evidence="1">
    <location>
        <begin position="48"/>
        <end position="69"/>
    </location>
</feature>
<keyword evidence="2" id="KW-1133">Transmembrane helix</keyword>
<organism evidence="3 4">
    <name type="scientific">Actinomadura graeca</name>
    <dbReference type="NCBI Taxonomy" id="2750812"/>
    <lineage>
        <taxon>Bacteria</taxon>
        <taxon>Bacillati</taxon>
        <taxon>Actinomycetota</taxon>
        <taxon>Actinomycetes</taxon>
        <taxon>Streptosporangiales</taxon>
        <taxon>Thermomonosporaceae</taxon>
        <taxon>Actinomadura</taxon>
    </lineage>
</organism>
<keyword evidence="4" id="KW-1185">Reference proteome</keyword>
<feature type="compositionally biased region" description="Basic and acidic residues" evidence="1">
    <location>
        <begin position="48"/>
        <end position="64"/>
    </location>
</feature>
<evidence type="ECO:0000313" key="4">
    <source>
        <dbReference type="Proteomes" id="UP001049518"/>
    </source>
</evidence>
<feature type="transmembrane region" description="Helical" evidence="2">
    <location>
        <begin position="20"/>
        <end position="41"/>
    </location>
</feature>
<accession>A0ABX8QYX3</accession>
<gene>
    <name evidence="3" type="ORF">AGRA3207_005243</name>
</gene>
<evidence type="ECO:0000313" key="3">
    <source>
        <dbReference type="EMBL" id="QXJ24000.1"/>
    </source>
</evidence>